<evidence type="ECO:0008006" key="3">
    <source>
        <dbReference type="Google" id="ProtNLM"/>
    </source>
</evidence>
<dbReference type="PROSITE" id="PS51257">
    <property type="entry name" value="PROKAR_LIPOPROTEIN"/>
    <property type="match status" value="1"/>
</dbReference>
<gene>
    <name evidence="1" type="ORF">ACFOWA_01075</name>
</gene>
<sequence length="232" mass="25779">MKNFKLILIILTIFAFGGCKKSDNDSDLSLVIANDNFNDGTNGWTVDFVDYPIGKEEAWEIKSSVLSLPSPLDTLKKGYMLSGINHSDDLYMFIKKKVKGLRPNYTFTVKLDIELASNARSNTAGVGGAEGENVYIKAGVTAIEPAKVIDEHGDYRLNLDKDSQSYFGKDIFYIDHIANGTDEAVYKLLNKSGEFRGVSDSNGEAWIIIGTDSAYEYTTKVFYTKIKASVRY</sequence>
<evidence type="ECO:0000313" key="1">
    <source>
        <dbReference type="EMBL" id="MFC4209751.1"/>
    </source>
</evidence>
<proteinExistence type="predicted"/>
<evidence type="ECO:0000313" key="2">
    <source>
        <dbReference type="Proteomes" id="UP001595789"/>
    </source>
</evidence>
<protein>
    <recommendedName>
        <fullName evidence="3">Lipoprotein</fullName>
    </recommendedName>
</protein>
<organism evidence="1 2">
    <name type="scientific">Pedobacter lithocola</name>
    <dbReference type="NCBI Taxonomy" id="1908239"/>
    <lineage>
        <taxon>Bacteria</taxon>
        <taxon>Pseudomonadati</taxon>
        <taxon>Bacteroidota</taxon>
        <taxon>Sphingobacteriia</taxon>
        <taxon>Sphingobacteriales</taxon>
        <taxon>Sphingobacteriaceae</taxon>
        <taxon>Pedobacter</taxon>
    </lineage>
</organism>
<name>A0ABV8P5U3_9SPHI</name>
<dbReference type="Proteomes" id="UP001595789">
    <property type="component" value="Unassembled WGS sequence"/>
</dbReference>
<reference evidence="2" key="1">
    <citation type="journal article" date="2019" name="Int. J. Syst. Evol. Microbiol.">
        <title>The Global Catalogue of Microorganisms (GCM) 10K type strain sequencing project: providing services to taxonomists for standard genome sequencing and annotation.</title>
        <authorList>
            <consortium name="The Broad Institute Genomics Platform"/>
            <consortium name="The Broad Institute Genome Sequencing Center for Infectious Disease"/>
            <person name="Wu L."/>
            <person name="Ma J."/>
        </authorList>
    </citation>
    <scope>NUCLEOTIDE SEQUENCE [LARGE SCALE GENOMIC DNA]</scope>
    <source>
        <strain evidence="2">CCM 8691</strain>
    </source>
</reference>
<keyword evidence="2" id="KW-1185">Reference proteome</keyword>
<dbReference type="EMBL" id="JBHSBW010000003">
    <property type="protein sequence ID" value="MFC4209751.1"/>
    <property type="molecule type" value="Genomic_DNA"/>
</dbReference>
<accession>A0ABV8P5U3</accession>
<dbReference type="RefSeq" id="WP_378980972.1">
    <property type="nucleotide sequence ID" value="NZ_JBHSBW010000003.1"/>
</dbReference>
<comment type="caution">
    <text evidence="1">The sequence shown here is derived from an EMBL/GenBank/DDBJ whole genome shotgun (WGS) entry which is preliminary data.</text>
</comment>